<dbReference type="InterPro" id="IPR001279">
    <property type="entry name" value="Metallo-B-lactamas"/>
</dbReference>
<accession>A0ABU2HR71</accession>
<keyword evidence="4" id="KW-0862">Zinc</keyword>
<evidence type="ECO:0000259" key="6">
    <source>
        <dbReference type="SMART" id="SM00849"/>
    </source>
</evidence>
<evidence type="ECO:0000313" key="8">
    <source>
        <dbReference type="Proteomes" id="UP001269144"/>
    </source>
</evidence>
<sequence length="309" mass="32954">MTKTGFSRRDAMLLGGALPALVALPAAAQTAAPDDGAPEGKAHTIKLGNLEVSTLLGGTNMRDNPIETFGLNADPSEWELLSSANFLPPERAGNSFTMTLVKTPEALAIFDTGMFPDMTKASLAAAGHAPEDVTHVVLTHMHGDHVSGLTQDGKPVFPNAKLIAPKAENDYWAANPSEAYTTHVAPLIGDATLIADNDEVLPGITAVAAHGHTPGHTTYLLQSEGARLLITADSFNHYVYSIQRPDWHVRFDVDKDAGAATRTKVLARLAEERIPFIGYHMPYPALAYIAPGDAEGSFRYVPATYQFAG</sequence>
<reference evidence="8" key="1">
    <citation type="submission" date="2023-07" db="EMBL/GenBank/DDBJ databases">
        <title>Paracoccus sp. MBLB3053 whole genome sequence.</title>
        <authorList>
            <person name="Hwang C.Y."/>
            <person name="Cho E.-S."/>
            <person name="Seo M.-J."/>
        </authorList>
    </citation>
    <scope>NUCLEOTIDE SEQUENCE [LARGE SCALE GENOMIC DNA]</scope>
    <source>
        <strain evidence="8">MBLB3053</strain>
    </source>
</reference>
<dbReference type="Gene3D" id="3.60.15.10">
    <property type="entry name" value="Ribonuclease Z/Hydroxyacylglutathione hydrolase-like"/>
    <property type="match status" value="1"/>
</dbReference>
<evidence type="ECO:0000256" key="3">
    <source>
        <dbReference type="ARBA" id="ARBA00022801"/>
    </source>
</evidence>
<comment type="similarity">
    <text evidence="1">Belongs to the metallo-beta-lactamase superfamily.</text>
</comment>
<comment type="caution">
    <text evidence="7">The sequence shown here is derived from an EMBL/GenBank/DDBJ whole genome shotgun (WGS) entry which is preliminary data.</text>
</comment>
<feature type="chain" id="PRO_5045882233" evidence="5">
    <location>
        <begin position="29"/>
        <end position="309"/>
    </location>
</feature>
<dbReference type="Proteomes" id="UP001269144">
    <property type="component" value="Unassembled WGS sequence"/>
</dbReference>
<dbReference type="SMART" id="SM00849">
    <property type="entry name" value="Lactamase_B"/>
    <property type="match status" value="1"/>
</dbReference>
<dbReference type="PANTHER" id="PTHR42978">
    <property type="entry name" value="QUORUM-QUENCHING LACTONASE YTNP-RELATED-RELATED"/>
    <property type="match status" value="1"/>
</dbReference>
<keyword evidence="3" id="KW-0378">Hydrolase</keyword>
<name>A0ABU2HR71_9RHOB</name>
<evidence type="ECO:0000256" key="4">
    <source>
        <dbReference type="ARBA" id="ARBA00022833"/>
    </source>
</evidence>
<proteinExistence type="inferred from homology"/>
<keyword evidence="2" id="KW-0479">Metal-binding</keyword>
<evidence type="ECO:0000313" key="7">
    <source>
        <dbReference type="EMBL" id="MDS9466789.1"/>
    </source>
</evidence>
<dbReference type="RefSeq" id="WP_311158979.1">
    <property type="nucleotide sequence ID" value="NZ_JAVQLW010000001.1"/>
</dbReference>
<organism evidence="7 8">
    <name type="scientific">Paracoccus aurantius</name>
    <dbReference type="NCBI Taxonomy" id="3073814"/>
    <lineage>
        <taxon>Bacteria</taxon>
        <taxon>Pseudomonadati</taxon>
        <taxon>Pseudomonadota</taxon>
        <taxon>Alphaproteobacteria</taxon>
        <taxon>Rhodobacterales</taxon>
        <taxon>Paracoccaceae</taxon>
        <taxon>Paracoccus</taxon>
    </lineage>
</organism>
<feature type="domain" description="Metallo-beta-lactamase" evidence="6">
    <location>
        <begin position="95"/>
        <end position="286"/>
    </location>
</feature>
<evidence type="ECO:0000256" key="5">
    <source>
        <dbReference type="SAM" id="SignalP"/>
    </source>
</evidence>
<evidence type="ECO:0000256" key="2">
    <source>
        <dbReference type="ARBA" id="ARBA00022723"/>
    </source>
</evidence>
<keyword evidence="5" id="KW-0732">Signal</keyword>
<dbReference type="InterPro" id="IPR051013">
    <property type="entry name" value="MBL_superfamily_lactonases"/>
</dbReference>
<evidence type="ECO:0000256" key="1">
    <source>
        <dbReference type="ARBA" id="ARBA00007749"/>
    </source>
</evidence>
<dbReference type="EMBL" id="JAVQLW010000001">
    <property type="protein sequence ID" value="MDS9466789.1"/>
    <property type="molecule type" value="Genomic_DNA"/>
</dbReference>
<dbReference type="PANTHER" id="PTHR42978:SF6">
    <property type="entry name" value="QUORUM-QUENCHING LACTONASE YTNP-RELATED"/>
    <property type="match status" value="1"/>
</dbReference>
<dbReference type="PROSITE" id="PS51318">
    <property type="entry name" value="TAT"/>
    <property type="match status" value="1"/>
</dbReference>
<dbReference type="InterPro" id="IPR006311">
    <property type="entry name" value="TAT_signal"/>
</dbReference>
<dbReference type="InterPro" id="IPR036866">
    <property type="entry name" value="RibonucZ/Hydroxyglut_hydro"/>
</dbReference>
<dbReference type="SUPFAM" id="SSF56281">
    <property type="entry name" value="Metallo-hydrolase/oxidoreductase"/>
    <property type="match status" value="1"/>
</dbReference>
<dbReference type="CDD" id="cd07720">
    <property type="entry name" value="OPHC2-like_MBL-fold"/>
    <property type="match status" value="1"/>
</dbReference>
<gene>
    <name evidence="7" type="ORF">RGQ15_04220</name>
</gene>
<dbReference type="Pfam" id="PF00753">
    <property type="entry name" value="Lactamase_B"/>
    <property type="match status" value="1"/>
</dbReference>
<keyword evidence="8" id="KW-1185">Reference proteome</keyword>
<protein>
    <submittedName>
        <fullName evidence="7">MBL fold metallo-hydrolase</fullName>
    </submittedName>
</protein>
<feature type="signal peptide" evidence="5">
    <location>
        <begin position="1"/>
        <end position="28"/>
    </location>
</feature>